<gene>
    <name evidence="10" type="ORF">SEV965_LOCUS11529</name>
</gene>
<feature type="compositionally biased region" description="Basic and acidic residues" evidence="8">
    <location>
        <begin position="369"/>
        <end position="386"/>
    </location>
</feature>
<name>A0A814HUJ3_9BILA</name>
<dbReference type="InterPro" id="IPR001594">
    <property type="entry name" value="Palmitoyltrfase_DHHC"/>
</dbReference>
<keyword evidence="4 7" id="KW-1133">Transmembrane helix</keyword>
<dbReference type="Proteomes" id="UP000663889">
    <property type="component" value="Unassembled WGS sequence"/>
</dbReference>
<dbReference type="GO" id="GO:0005783">
    <property type="term" value="C:endoplasmic reticulum"/>
    <property type="evidence" value="ECO:0007669"/>
    <property type="project" value="TreeGrafter"/>
</dbReference>
<dbReference type="InterPro" id="IPR039859">
    <property type="entry name" value="PFA4/ZDH16/20/ERF2-like"/>
</dbReference>
<feature type="domain" description="Palmitoyltransferase DHHC" evidence="9">
    <location>
        <begin position="151"/>
        <end position="307"/>
    </location>
</feature>
<dbReference type="GO" id="GO:0016020">
    <property type="term" value="C:membrane"/>
    <property type="evidence" value="ECO:0007669"/>
    <property type="project" value="UniProtKB-SubCell"/>
</dbReference>
<keyword evidence="2 7" id="KW-0808">Transferase</keyword>
<feature type="transmembrane region" description="Helical" evidence="7">
    <location>
        <begin position="266"/>
        <end position="295"/>
    </location>
</feature>
<dbReference type="GO" id="GO:0019706">
    <property type="term" value="F:protein-cysteine S-palmitoyltransferase activity"/>
    <property type="evidence" value="ECO:0007669"/>
    <property type="project" value="UniProtKB-EC"/>
</dbReference>
<comment type="domain">
    <text evidence="7">The DHHC domain is required for palmitoyltransferase activity.</text>
</comment>
<evidence type="ECO:0000259" key="9">
    <source>
        <dbReference type="Pfam" id="PF01529"/>
    </source>
</evidence>
<evidence type="ECO:0000313" key="11">
    <source>
        <dbReference type="Proteomes" id="UP000663889"/>
    </source>
</evidence>
<dbReference type="EMBL" id="CAJNOU010000500">
    <property type="protein sequence ID" value="CAF1015624.1"/>
    <property type="molecule type" value="Genomic_DNA"/>
</dbReference>
<sequence>MSPQAARQQMVTKSSYVSDIEARTRLKSHHRRYQKLCTTERLPALFTWVLLLSTSFTYWLCILPEIKHLLPSYLPILILHCFLFVLVCGNFILATFMDPGVYEQSLKNEISNISYYVRPSKRKGVFDTDDDDDDTYEPPARIVHIKEGSINIKYCRTCKFFRPPRCSHCSTCERCIDTFDHHCPWINNCVGRRNYRYFFQFLFLLCIHMILLFGFCLYYVLHERHHEIITSTLVFDPHDSLVPIDENEILTSPDLPKARFIGFSDYRFIICIILLVLIGLFSIPVGGLTGFHIFLIAKGRTTNEQVTGKYHEQHDAFSKGCLKNFLYLFCQTLNPQLKSPKIKRYNIEIFEKMAYEKNRLSNGKKKSTKKIETKTTYEKIKDNDRKQPKRKKKKIVHNDIRDKNTISNIHVNPLDEKVSKPKTRTNNKPIKIPVQQVS</sequence>
<feature type="transmembrane region" description="Helical" evidence="7">
    <location>
        <begin position="201"/>
        <end position="221"/>
    </location>
</feature>
<keyword evidence="6 7" id="KW-0012">Acyltransferase</keyword>
<evidence type="ECO:0000256" key="2">
    <source>
        <dbReference type="ARBA" id="ARBA00022679"/>
    </source>
</evidence>
<evidence type="ECO:0000256" key="3">
    <source>
        <dbReference type="ARBA" id="ARBA00022692"/>
    </source>
</evidence>
<dbReference type="GO" id="GO:0006612">
    <property type="term" value="P:protein targeting to membrane"/>
    <property type="evidence" value="ECO:0007669"/>
    <property type="project" value="TreeGrafter"/>
</dbReference>
<protein>
    <recommendedName>
        <fullName evidence="7">Palmitoyltransferase</fullName>
        <ecNumber evidence="7">2.3.1.225</ecNumber>
    </recommendedName>
</protein>
<evidence type="ECO:0000313" key="10">
    <source>
        <dbReference type="EMBL" id="CAF1015624.1"/>
    </source>
</evidence>
<keyword evidence="3 7" id="KW-0812">Transmembrane</keyword>
<evidence type="ECO:0000256" key="5">
    <source>
        <dbReference type="ARBA" id="ARBA00023136"/>
    </source>
</evidence>
<dbReference type="PANTHER" id="PTHR22883">
    <property type="entry name" value="ZINC FINGER DHHC DOMAIN CONTAINING PROTEIN"/>
    <property type="match status" value="1"/>
</dbReference>
<accession>A0A814HUJ3</accession>
<dbReference type="EC" id="2.3.1.225" evidence="7"/>
<dbReference type="PROSITE" id="PS50216">
    <property type="entry name" value="DHHC"/>
    <property type="match status" value="1"/>
</dbReference>
<dbReference type="GO" id="GO:0005794">
    <property type="term" value="C:Golgi apparatus"/>
    <property type="evidence" value="ECO:0007669"/>
    <property type="project" value="TreeGrafter"/>
</dbReference>
<dbReference type="AlphaFoldDB" id="A0A814HUJ3"/>
<comment type="catalytic activity">
    <reaction evidence="7">
        <text>L-cysteinyl-[protein] + hexadecanoyl-CoA = S-hexadecanoyl-L-cysteinyl-[protein] + CoA</text>
        <dbReference type="Rhea" id="RHEA:36683"/>
        <dbReference type="Rhea" id="RHEA-COMP:10131"/>
        <dbReference type="Rhea" id="RHEA-COMP:11032"/>
        <dbReference type="ChEBI" id="CHEBI:29950"/>
        <dbReference type="ChEBI" id="CHEBI:57287"/>
        <dbReference type="ChEBI" id="CHEBI:57379"/>
        <dbReference type="ChEBI" id="CHEBI:74151"/>
        <dbReference type="EC" id="2.3.1.225"/>
    </reaction>
</comment>
<feature type="transmembrane region" description="Helical" evidence="7">
    <location>
        <begin position="42"/>
        <end position="60"/>
    </location>
</feature>
<proteinExistence type="inferred from homology"/>
<evidence type="ECO:0000256" key="8">
    <source>
        <dbReference type="SAM" id="MobiDB-lite"/>
    </source>
</evidence>
<comment type="subcellular location">
    <subcellularLocation>
        <location evidence="1">Membrane</location>
        <topology evidence="1">Multi-pass membrane protein</topology>
    </subcellularLocation>
</comment>
<comment type="similarity">
    <text evidence="7">Belongs to the DHHC palmitoyltransferase family.</text>
</comment>
<feature type="transmembrane region" description="Helical" evidence="7">
    <location>
        <begin position="72"/>
        <end position="97"/>
    </location>
</feature>
<evidence type="ECO:0000256" key="6">
    <source>
        <dbReference type="ARBA" id="ARBA00023315"/>
    </source>
</evidence>
<comment type="caution">
    <text evidence="10">The sequence shown here is derived from an EMBL/GenBank/DDBJ whole genome shotgun (WGS) entry which is preliminary data.</text>
</comment>
<evidence type="ECO:0000256" key="7">
    <source>
        <dbReference type="RuleBase" id="RU079119"/>
    </source>
</evidence>
<evidence type="ECO:0000256" key="4">
    <source>
        <dbReference type="ARBA" id="ARBA00022989"/>
    </source>
</evidence>
<dbReference type="PANTHER" id="PTHR22883:SF488">
    <property type="entry name" value="PALMITOYLTRANSFERASE"/>
    <property type="match status" value="1"/>
</dbReference>
<reference evidence="10" key="1">
    <citation type="submission" date="2021-02" db="EMBL/GenBank/DDBJ databases">
        <authorList>
            <person name="Nowell W R."/>
        </authorList>
    </citation>
    <scope>NUCLEOTIDE SEQUENCE</scope>
</reference>
<feature type="region of interest" description="Disordered" evidence="8">
    <location>
        <begin position="361"/>
        <end position="438"/>
    </location>
</feature>
<dbReference type="Pfam" id="PF01529">
    <property type="entry name" value="DHHC"/>
    <property type="match status" value="1"/>
</dbReference>
<evidence type="ECO:0000256" key="1">
    <source>
        <dbReference type="ARBA" id="ARBA00004141"/>
    </source>
</evidence>
<organism evidence="10 11">
    <name type="scientific">Rotaria sordida</name>
    <dbReference type="NCBI Taxonomy" id="392033"/>
    <lineage>
        <taxon>Eukaryota</taxon>
        <taxon>Metazoa</taxon>
        <taxon>Spiralia</taxon>
        <taxon>Gnathifera</taxon>
        <taxon>Rotifera</taxon>
        <taxon>Eurotatoria</taxon>
        <taxon>Bdelloidea</taxon>
        <taxon>Philodinida</taxon>
        <taxon>Philodinidae</taxon>
        <taxon>Rotaria</taxon>
    </lineage>
</organism>
<keyword evidence="5 7" id="KW-0472">Membrane</keyword>